<name>A0A0S4QE02_9ACTN</name>
<feature type="signal peptide" evidence="2">
    <location>
        <begin position="1"/>
        <end position="21"/>
    </location>
</feature>
<accession>A0A0S4QE02</accession>
<feature type="compositionally biased region" description="Low complexity" evidence="1">
    <location>
        <begin position="38"/>
        <end position="55"/>
    </location>
</feature>
<dbReference type="InterPro" id="IPR035940">
    <property type="entry name" value="CAP_sf"/>
</dbReference>
<evidence type="ECO:0000256" key="2">
    <source>
        <dbReference type="SAM" id="SignalP"/>
    </source>
</evidence>
<evidence type="ECO:0000313" key="4">
    <source>
        <dbReference type="EMBL" id="CUU53699.1"/>
    </source>
</evidence>
<dbReference type="CDD" id="cd05379">
    <property type="entry name" value="CAP_bacterial"/>
    <property type="match status" value="1"/>
</dbReference>
<feature type="compositionally biased region" description="Low complexity" evidence="1">
    <location>
        <begin position="63"/>
        <end position="100"/>
    </location>
</feature>
<dbReference type="Pfam" id="PF00188">
    <property type="entry name" value="CAP"/>
    <property type="match status" value="1"/>
</dbReference>
<dbReference type="AlphaFoldDB" id="A0A0S4QE02"/>
<protein>
    <submittedName>
        <fullName evidence="4">Uncharacterized conserved protein YkwD, contains CAP (CSP/antigen 5/PR1) domain</fullName>
    </submittedName>
</protein>
<dbReference type="InterPro" id="IPR014044">
    <property type="entry name" value="CAP_dom"/>
</dbReference>
<dbReference type="EMBL" id="FAOZ01000001">
    <property type="protein sequence ID" value="CUU53699.1"/>
    <property type="molecule type" value="Genomic_DNA"/>
</dbReference>
<dbReference type="PANTHER" id="PTHR31157">
    <property type="entry name" value="SCP DOMAIN-CONTAINING PROTEIN"/>
    <property type="match status" value="1"/>
</dbReference>
<keyword evidence="5" id="KW-1185">Reference proteome</keyword>
<dbReference type="RefSeq" id="WP_091270574.1">
    <property type="nucleotide sequence ID" value="NZ_FAOZ01000001.1"/>
</dbReference>
<dbReference type="Proteomes" id="UP000198802">
    <property type="component" value="Unassembled WGS sequence"/>
</dbReference>
<organism evidence="4 5">
    <name type="scientific">Parafrankia irregularis</name>
    <dbReference type="NCBI Taxonomy" id="795642"/>
    <lineage>
        <taxon>Bacteria</taxon>
        <taxon>Bacillati</taxon>
        <taxon>Actinomycetota</taxon>
        <taxon>Actinomycetes</taxon>
        <taxon>Frankiales</taxon>
        <taxon>Frankiaceae</taxon>
        <taxon>Parafrankia</taxon>
    </lineage>
</organism>
<dbReference type="Gene3D" id="3.40.33.10">
    <property type="entry name" value="CAP"/>
    <property type="match status" value="1"/>
</dbReference>
<sequence>MARVRKTVASAAVAAALVAAASSCRTDPIDLADNGGQPTTAAATPSASPATATPAGPTPATPTAPTTTAAQVTTPASAPATSTAPAGPIPAPATTQAQAPAPVPPPTTTRPATTPPSASPRPVPAPSTAPAAGTRQDEVVRLTNVERRAAGCGPLAVDASLSAAAQAHSADMAANNYFSHSGLDGTSAGDRARAAGFPSSYVGENIAAGSATPAAAIALWMGSSGHRANILNCAYTHIGVGYAEGGSYRYYWTQVFGTR</sequence>
<dbReference type="PANTHER" id="PTHR31157:SF1">
    <property type="entry name" value="SCP DOMAIN-CONTAINING PROTEIN"/>
    <property type="match status" value="1"/>
</dbReference>
<feature type="chain" id="PRO_5006626162" evidence="2">
    <location>
        <begin position="22"/>
        <end position="259"/>
    </location>
</feature>
<feature type="region of interest" description="Disordered" evidence="1">
    <location>
        <begin position="25"/>
        <end position="137"/>
    </location>
</feature>
<reference evidence="5" key="1">
    <citation type="submission" date="2015-11" db="EMBL/GenBank/DDBJ databases">
        <authorList>
            <person name="Varghese N."/>
        </authorList>
    </citation>
    <scope>NUCLEOTIDE SEQUENCE [LARGE SCALE GENOMIC DNA]</scope>
    <source>
        <strain evidence="5">DSM 45899</strain>
    </source>
</reference>
<proteinExistence type="predicted"/>
<keyword evidence="2" id="KW-0732">Signal</keyword>
<gene>
    <name evidence="4" type="ORF">Ga0074812_101197</name>
</gene>
<evidence type="ECO:0000313" key="5">
    <source>
        <dbReference type="Proteomes" id="UP000198802"/>
    </source>
</evidence>
<dbReference type="SUPFAM" id="SSF55797">
    <property type="entry name" value="PR-1-like"/>
    <property type="match status" value="1"/>
</dbReference>
<dbReference type="PROSITE" id="PS51257">
    <property type="entry name" value="PROKAR_LIPOPROTEIN"/>
    <property type="match status" value="1"/>
</dbReference>
<feature type="domain" description="SCP" evidence="3">
    <location>
        <begin position="134"/>
        <end position="250"/>
    </location>
</feature>
<evidence type="ECO:0000259" key="3">
    <source>
        <dbReference type="SMART" id="SM00198"/>
    </source>
</evidence>
<evidence type="ECO:0000256" key="1">
    <source>
        <dbReference type="SAM" id="MobiDB-lite"/>
    </source>
</evidence>
<feature type="compositionally biased region" description="Pro residues" evidence="1">
    <location>
        <begin position="101"/>
        <end position="127"/>
    </location>
</feature>
<dbReference type="SMART" id="SM00198">
    <property type="entry name" value="SCP"/>
    <property type="match status" value="1"/>
</dbReference>